<evidence type="ECO:0000256" key="1">
    <source>
        <dbReference type="SAM" id="MobiDB-lite"/>
    </source>
</evidence>
<feature type="compositionally biased region" description="Basic and acidic residues" evidence="1">
    <location>
        <begin position="38"/>
        <end position="50"/>
    </location>
</feature>
<gene>
    <name evidence="2" type="ORF">BO71DRAFT_398849</name>
</gene>
<protein>
    <submittedName>
        <fullName evidence="2">Uncharacterized protein</fullName>
    </submittedName>
</protein>
<keyword evidence="3" id="KW-1185">Reference proteome</keyword>
<sequence length="65" mass="7191">MPTMHSRLGRILASPPHPALPRATPCTMTAHPSSPKQPSRDLPRPDDMCHTKHVYRSGGQRKTVP</sequence>
<dbReference type="VEuPathDB" id="FungiDB:BO71DRAFT_398849"/>
<organism evidence="2 3">
    <name type="scientific">Aspergillus ellipticus CBS 707.79</name>
    <dbReference type="NCBI Taxonomy" id="1448320"/>
    <lineage>
        <taxon>Eukaryota</taxon>
        <taxon>Fungi</taxon>
        <taxon>Dikarya</taxon>
        <taxon>Ascomycota</taxon>
        <taxon>Pezizomycotina</taxon>
        <taxon>Eurotiomycetes</taxon>
        <taxon>Eurotiomycetidae</taxon>
        <taxon>Eurotiales</taxon>
        <taxon>Aspergillaceae</taxon>
        <taxon>Aspergillus</taxon>
        <taxon>Aspergillus subgen. Circumdati</taxon>
    </lineage>
</organism>
<dbReference type="AlphaFoldDB" id="A0A319DB98"/>
<accession>A0A319DB98</accession>
<proteinExistence type="predicted"/>
<name>A0A319DB98_9EURO</name>
<feature type="compositionally biased region" description="Polar residues" evidence="1">
    <location>
        <begin position="26"/>
        <end position="37"/>
    </location>
</feature>
<reference evidence="2 3" key="1">
    <citation type="submission" date="2018-02" db="EMBL/GenBank/DDBJ databases">
        <title>The genomes of Aspergillus section Nigri reveals drivers in fungal speciation.</title>
        <authorList>
            <consortium name="DOE Joint Genome Institute"/>
            <person name="Vesth T.C."/>
            <person name="Nybo J."/>
            <person name="Theobald S."/>
            <person name="Brandl J."/>
            <person name="Frisvad J.C."/>
            <person name="Nielsen K.F."/>
            <person name="Lyhne E.K."/>
            <person name="Kogle M.E."/>
            <person name="Kuo A."/>
            <person name="Riley R."/>
            <person name="Clum A."/>
            <person name="Nolan M."/>
            <person name="Lipzen A."/>
            <person name="Salamov A."/>
            <person name="Henrissat B."/>
            <person name="Wiebenga A."/>
            <person name="De vries R.P."/>
            <person name="Grigoriev I.V."/>
            <person name="Mortensen U.H."/>
            <person name="Andersen M.R."/>
            <person name="Baker S.E."/>
        </authorList>
    </citation>
    <scope>NUCLEOTIDE SEQUENCE [LARGE SCALE GENOMIC DNA]</scope>
    <source>
        <strain evidence="2 3">CBS 707.79</strain>
    </source>
</reference>
<evidence type="ECO:0000313" key="3">
    <source>
        <dbReference type="Proteomes" id="UP000247810"/>
    </source>
</evidence>
<evidence type="ECO:0000313" key="2">
    <source>
        <dbReference type="EMBL" id="PYH94491.1"/>
    </source>
</evidence>
<feature type="region of interest" description="Disordered" evidence="1">
    <location>
        <begin position="1"/>
        <end position="65"/>
    </location>
</feature>
<dbReference type="EMBL" id="KZ825870">
    <property type="protein sequence ID" value="PYH94491.1"/>
    <property type="molecule type" value="Genomic_DNA"/>
</dbReference>
<dbReference type="Proteomes" id="UP000247810">
    <property type="component" value="Unassembled WGS sequence"/>
</dbReference>